<name>A0ABT5MBM8_9BURK</name>
<dbReference type="Proteomes" id="UP001528672">
    <property type="component" value="Unassembled WGS sequence"/>
</dbReference>
<comment type="caution">
    <text evidence="3">The sequence shown here is derived from an EMBL/GenBank/DDBJ whole genome shotgun (WGS) entry which is preliminary data.</text>
</comment>
<gene>
    <name evidence="3" type="ORF">PSQ39_04035</name>
</gene>
<evidence type="ECO:0000313" key="3">
    <source>
        <dbReference type="EMBL" id="MDD0813790.1"/>
    </source>
</evidence>
<dbReference type="InterPro" id="IPR025392">
    <property type="entry name" value="DUF4124"/>
</dbReference>
<evidence type="ECO:0000256" key="1">
    <source>
        <dbReference type="SAM" id="MobiDB-lite"/>
    </source>
</evidence>
<sequence length="194" mass="22451">MGLHIGVAAQGIFTCTDASGRRITSDRPIPECQDREQRELNPSGTVKRKLAPALTAQERAAAEERQRLLDEEQARLSEERRRDRALAARYPSQAAHDSERIEALKQVDSVVKIAQKRIDELREQRKAIQAEFEFYRKDPSKTPPALRQKLQDNQQAEEAQNRFIADQAREKDRINQRFDQELKRLQLIWGPGQR</sequence>
<proteinExistence type="predicted"/>
<dbReference type="RefSeq" id="WP_273925341.1">
    <property type="nucleotide sequence ID" value="NZ_JAQSIN010000004.1"/>
</dbReference>
<feature type="compositionally biased region" description="Basic and acidic residues" evidence="1">
    <location>
        <begin position="20"/>
        <end position="39"/>
    </location>
</feature>
<protein>
    <submittedName>
        <fullName evidence="3">DUF4124 domain-containing protein</fullName>
    </submittedName>
</protein>
<reference evidence="3 4" key="1">
    <citation type="submission" date="2023-02" db="EMBL/GenBank/DDBJ databases">
        <title>Bacterial whole genome sequence for Curvibacter sp. HBC28.</title>
        <authorList>
            <person name="Le V."/>
            <person name="Ko S.-R."/>
            <person name="Ahn C.-Y."/>
            <person name="Oh H.-M."/>
        </authorList>
    </citation>
    <scope>NUCLEOTIDE SEQUENCE [LARGE SCALE GENOMIC DNA]</scope>
    <source>
        <strain evidence="3 4">HBC28</strain>
    </source>
</reference>
<accession>A0ABT5MBM8</accession>
<feature type="region of interest" description="Disordered" evidence="1">
    <location>
        <begin position="20"/>
        <end position="82"/>
    </location>
</feature>
<keyword evidence="4" id="KW-1185">Reference proteome</keyword>
<feature type="domain" description="DUF4124" evidence="2">
    <location>
        <begin position="7"/>
        <end position="47"/>
    </location>
</feature>
<dbReference type="Pfam" id="PF13511">
    <property type="entry name" value="DUF4124"/>
    <property type="match status" value="1"/>
</dbReference>
<evidence type="ECO:0000313" key="4">
    <source>
        <dbReference type="Proteomes" id="UP001528672"/>
    </source>
</evidence>
<dbReference type="EMBL" id="JAQSIO010000001">
    <property type="protein sequence ID" value="MDD0813790.1"/>
    <property type="molecule type" value="Genomic_DNA"/>
</dbReference>
<feature type="region of interest" description="Disordered" evidence="1">
    <location>
        <begin position="134"/>
        <end position="161"/>
    </location>
</feature>
<organism evidence="3 4">
    <name type="scientific">Curvibacter microcysteis</name>
    <dbReference type="NCBI Taxonomy" id="3026419"/>
    <lineage>
        <taxon>Bacteria</taxon>
        <taxon>Pseudomonadati</taxon>
        <taxon>Pseudomonadota</taxon>
        <taxon>Betaproteobacteria</taxon>
        <taxon>Burkholderiales</taxon>
        <taxon>Comamonadaceae</taxon>
        <taxon>Curvibacter</taxon>
    </lineage>
</organism>
<evidence type="ECO:0000259" key="2">
    <source>
        <dbReference type="Pfam" id="PF13511"/>
    </source>
</evidence>
<feature type="compositionally biased region" description="Basic and acidic residues" evidence="1">
    <location>
        <begin position="60"/>
        <end position="82"/>
    </location>
</feature>